<evidence type="ECO:0000313" key="1">
    <source>
        <dbReference type="EMBL" id="KIQ70714.1"/>
    </source>
</evidence>
<keyword evidence="2" id="KW-1185">Reference proteome</keyword>
<evidence type="ECO:0000313" key="2">
    <source>
        <dbReference type="Proteomes" id="UP000035100"/>
    </source>
</evidence>
<dbReference type="SFLD" id="SFLDG01129">
    <property type="entry name" value="C1.5:_HAD__Beta-PGM__Phosphata"/>
    <property type="match status" value="1"/>
</dbReference>
<comment type="caution">
    <text evidence="1">The sequence shown here is derived from an EMBL/GenBank/DDBJ whole genome shotgun (WGS) entry which is preliminary data.</text>
</comment>
<dbReference type="InterPro" id="IPR041492">
    <property type="entry name" value="HAD_2"/>
</dbReference>
<dbReference type="InterPro" id="IPR050155">
    <property type="entry name" value="HAD-like_hydrolase_sf"/>
</dbReference>
<dbReference type="NCBIfam" id="TIGR01509">
    <property type="entry name" value="HAD-SF-IA-v3"/>
    <property type="match status" value="1"/>
</dbReference>
<name>A0A0D0Q8L5_9RHOB</name>
<dbReference type="Gene3D" id="1.10.150.240">
    <property type="entry name" value="Putative phosphatase, domain 2"/>
    <property type="match status" value="1"/>
</dbReference>
<protein>
    <submittedName>
        <fullName evidence="1">Haloacid dehalogenase superfamily, subfamily IA</fullName>
        <ecNumber evidence="1">3.1.3.18</ecNumber>
    </submittedName>
</protein>
<gene>
    <name evidence="1" type="ORF">Wenmar_01092</name>
</gene>
<dbReference type="GO" id="GO:0008967">
    <property type="term" value="F:phosphoglycolate phosphatase activity"/>
    <property type="evidence" value="ECO:0007669"/>
    <property type="project" value="UniProtKB-EC"/>
</dbReference>
<dbReference type="OrthoDB" id="9793014at2"/>
<dbReference type="InterPro" id="IPR023214">
    <property type="entry name" value="HAD_sf"/>
</dbReference>
<proteinExistence type="predicted"/>
<dbReference type="SFLD" id="SFLDG01135">
    <property type="entry name" value="C1.5.6:_HAD__Beta-PGM__Phospha"/>
    <property type="match status" value="1"/>
</dbReference>
<dbReference type="Pfam" id="PF13419">
    <property type="entry name" value="HAD_2"/>
    <property type="match status" value="1"/>
</dbReference>
<dbReference type="PANTHER" id="PTHR43434:SF24">
    <property type="entry name" value="HYDROLASE-RELATED"/>
    <property type="match status" value="1"/>
</dbReference>
<reference evidence="1 2" key="1">
    <citation type="submission" date="2013-01" db="EMBL/GenBank/DDBJ databases">
        <authorList>
            <person name="Fiebig A."/>
            <person name="Goeker M."/>
            <person name="Klenk H.-P.P."/>
        </authorList>
    </citation>
    <scope>NUCLEOTIDE SEQUENCE [LARGE SCALE GENOMIC DNA]</scope>
    <source>
        <strain evidence="1 2">DSM 24838</strain>
    </source>
</reference>
<dbReference type="GO" id="GO:0006281">
    <property type="term" value="P:DNA repair"/>
    <property type="evidence" value="ECO:0007669"/>
    <property type="project" value="TreeGrafter"/>
</dbReference>
<dbReference type="SFLD" id="SFLDS00003">
    <property type="entry name" value="Haloacid_Dehalogenase"/>
    <property type="match status" value="1"/>
</dbReference>
<dbReference type="InterPro" id="IPR036412">
    <property type="entry name" value="HAD-like_sf"/>
</dbReference>
<dbReference type="AlphaFoldDB" id="A0A0D0Q8L5"/>
<dbReference type="STRING" id="1123501.Wenmar_01092"/>
<dbReference type="SUPFAM" id="SSF56784">
    <property type="entry name" value="HAD-like"/>
    <property type="match status" value="1"/>
</dbReference>
<dbReference type="NCBIfam" id="TIGR01549">
    <property type="entry name" value="HAD-SF-IA-v1"/>
    <property type="match status" value="1"/>
</dbReference>
<dbReference type="EC" id="3.1.3.18" evidence="1"/>
<accession>A0A0D0Q8L5</accession>
<dbReference type="InterPro" id="IPR023198">
    <property type="entry name" value="PGP-like_dom2"/>
</dbReference>
<keyword evidence="1" id="KW-0378">Hydrolase</keyword>
<dbReference type="Gene3D" id="3.40.50.1000">
    <property type="entry name" value="HAD superfamily/HAD-like"/>
    <property type="match status" value="1"/>
</dbReference>
<sequence length="225" mass="23686">MSRLRLVVFDVDGTLVDSAGGIVAAMEAAYAGVGEAPPTEAAIRSIIGFSLDVAFARLSPAIYARHRDALVDGYRAAYLGARERDGAAVGSPLYPGAAEAVVRLAADPWTLLGIATGKARRGLDAVLKEHGLLPHFTTLQTADLHPSKPDPSMLLACLAETGVAAEDAVMVGDTTIDMDMARNAGVRSVGVAWGYHPADSLRATRVIDRFDELHAALDDLWRAPA</sequence>
<dbReference type="EMBL" id="AONG01000005">
    <property type="protein sequence ID" value="KIQ70714.1"/>
    <property type="molecule type" value="Genomic_DNA"/>
</dbReference>
<dbReference type="GO" id="GO:0005829">
    <property type="term" value="C:cytosol"/>
    <property type="evidence" value="ECO:0007669"/>
    <property type="project" value="TreeGrafter"/>
</dbReference>
<dbReference type="Proteomes" id="UP000035100">
    <property type="component" value="Unassembled WGS sequence"/>
</dbReference>
<dbReference type="PANTHER" id="PTHR43434">
    <property type="entry name" value="PHOSPHOGLYCOLATE PHOSPHATASE"/>
    <property type="match status" value="1"/>
</dbReference>
<dbReference type="PATRIC" id="fig|1123501.6.peg.1164"/>
<dbReference type="RefSeq" id="WP_018302874.1">
    <property type="nucleotide sequence ID" value="NZ_KB902288.1"/>
</dbReference>
<dbReference type="eggNOG" id="COG0546">
    <property type="taxonomic scope" value="Bacteria"/>
</dbReference>
<organism evidence="1 2">
    <name type="scientific">Wenxinia marina DSM 24838</name>
    <dbReference type="NCBI Taxonomy" id="1123501"/>
    <lineage>
        <taxon>Bacteria</taxon>
        <taxon>Pseudomonadati</taxon>
        <taxon>Pseudomonadota</taxon>
        <taxon>Alphaproteobacteria</taxon>
        <taxon>Rhodobacterales</taxon>
        <taxon>Roseobacteraceae</taxon>
        <taxon>Wenxinia</taxon>
    </lineage>
</organism>
<dbReference type="InterPro" id="IPR006439">
    <property type="entry name" value="HAD-SF_hydro_IA"/>
</dbReference>